<comment type="subcellular location">
    <subcellularLocation>
        <location evidence="6">Cytoplasm</location>
    </subcellularLocation>
</comment>
<keyword evidence="4 6" id="KW-0143">Chaperone</keyword>
<evidence type="ECO:0000313" key="8">
    <source>
        <dbReference type="Proteomes" id="UP001595916"/>
    </source>
</evidence>
<comment type="caution">
    <text evidence="7">The sequence shown here is derived from an EMBL/GenBank/DDBJ whole genome shotgun (WGS) entry which is preliminary data.</text>
</comment>
<dbReference type="CDD" id="cd00498">
    <property type="entry name" value="Hsp33"/>
    <property type="match status" value="1"/>
</dbReference>
<sequence>MGRIIRAISDNKTINMIAIDSTDMVEEARKIHKMSPVATAALGRSISAASMMGLMLKEERGKLTLQIKGDGPLGMIVCVANSEGTVKGYLNNPDVDLPIRDSDGKLDVASAVGREGTISVIRDLGLKEPYIGQYPITSGEIAEDLTQYYANSEQVPSSVALGVLIDRDRSVKASGGFIVQLMPDVTTEDIEVLERNLRGVLSVSHMVEEAESLEQIVEVIMGELGFTVIEETHPQYLCDCNKPRIERALVSLGREELTQILEEDGQAELTCHFCNKNYLFSEEDLAQMIEACKR</sequence>
<dbReference type="RefSeq" id="WP_379787619.1">
    <property type="nucleotide sequence ID" value="NZ_JBHSHL010000013.1"/>
</dbReference>
<evidence type="ECO:0000256" key="5">
    <source>
        <dbReference type="ARBA" id="ARBA00023284"/>
    </source>
</evidence>
<accession>A0ABV9QJS3</accession>
<dbReference type="Pfam" id="PF01430">
    <property type="entry name" value="HSP33"/>
    <property type="match status" value="1"/>
</dbReference>
<dbReference type="SUPFAM" id="SSF64397">
    <property type="entry name" value="Hsp33 domain"/>
    <property type="match status" value="1"/>
</dbReference>
<keyword evidence="3 6" id="KW-1015">Disulfide bond</keyword>
<name>A0ABV9QJS3_9FIRM</name>
<evidence type="ECO:0000256" key="6">
    <source>
        <dbReference type="HAMAP-Rule" id="MF_00117"/>
    </source>
</evidence>
<feature type="disulfide bond" description="Redox-active" evidence="6">
    <location>
        <begin position="271"/>
        <end position="274"/>
    </location>
</feature>
<gene>
    <name evidence="6 7" type="primary">hslO</name>
    <name evidence="7" type="ORF">ACFO4R_03455</name>
</gene>
<dbReference type="Gene3D" id="3.55.30.10">
    <property type="entry name" value="Hsp33 domain"/>
    <property type="match status" value="1"/>
</dbReference>
<dbReference type="PIRSF" id="PIRSF005261">
    <property type="entry name" value="Heat_shock_Hsp33"/>
    <property type="match status" value="1"/>
</dbReference>
<reference evidence="8" key="1">
    <citation type="journal article" date="2019" name="Int. J. Syst. Evol. Microbiol.">
        <title>The Global Catalogue of Microorganisms (GCM) 10K type strain sequencing project: providing services to taxonomists for standard genome sequencing and annotation.</title>
        <authorList>
            <consortium name="The Broad Institute Genomics Platform"/>
            <consortium name="The Broad Institute Genome Sequencing Center for Infectious Disease"/>
            <person name="Wu L."/>
            <person name="Ma J."/>
        </authorList>
    </citation>
    <scope>NUCLEOTIDE SEQUENCE [LARGE SCALE GENOMIC DNA]</scope>
    <source>
        <strain evidence="8">CCUG 46385</strain>
    </source>
</reference>
<keyword evidence="5 6" id="KW-0676">Redox-active center</keyword>
<protein>
    <recommendedName>
        <fullName evidence="6">33 kDa chaperonin</fullName>
    </recommendedName>
    <alternativeName>
        <fullName evidence="6">Heat shock protein 33 homolog</fullName>
        <shortName evidence="6">HSP33</shortName>
    </alternativeName>
</protein>
<dbReference type="InterPro" id="IPR016153">
    <property type="entry name" value="Heat_shock_Hsp33_N"/>
</dbReference>
<keyword evidence="8" id="KW-1185">Reference proteome</keyword>
<dbReference type="PANTHER" id="PTHR30111:SF1">
    <property type="entry name" value="33 KDA CHAPERONIN"/>
    <property type="match status" value="1"/>
</dbReference>
<dbReference type="Gene3D" id="3.90.1280.10">
    <property type="entry name" value="HSP33 redox switch-like"/>
    <property type="match status" value="1"/>
</dbReference>
<evidence type="ECO:0000313" key="7">
    <source>
        <dbReference type="EMBL" id="MFC4804128.1"/>
    </source>
</evidence>
<comment type="similarity">
    <text evidence="6">Belongs to the HSP33 family.</text>
</comment>
<dbReference type="Proteomes" id="UP001595916">
    <property type="component" value="Unassembled WGS sequence"/>
</dbReference>
<evidence type="ECO:0000256" key="4">
    <source>
        <dbReference type="ARBA" id="ARBA00023186"/>
    </source>
</evidence>
<dbReference type="SUPFAM" id="SSF118352">
    <property type="entry name" value="HSP33 redox switch-like"/>
    <property type="match status" value="1"/>
</dbReference>
<organism evidence="7 8">
    <name type="scientific">Filifactor villosus</name>
    <dbReference type="NCBI Taxonomy" id="29374"/>
    <lineage>
        <taxon>Bacteria</taxon>
        <taxon>Bacillati</taxon>
        <taxon>Bacillota</taxon>
        <taxon>Clostridia</taxon>
        <taxon>Peptostreptococcales</taxon>
        <taxon>Filifactoraceae</taxon>
        <taxon>Filifactor</taxon>
    </lineage>
</organism>
<dbReference type="InterPro" id="IPR000397">
    <property type="entry name" value="Heat_shock_Hsp33"/>
</dbReference>
<dbReference type="EMBL" id="JBHSHL010000013">
    <property type="protein sequence ID" value="MFC4804128.1"/>
    <property type="molecule type" value="Genomic_DNA"/>
</dbReference>
<dbReference type="PANTHER" id="PTHR30111">
    <property type="entry name" value="33 KDA CHAPERONIN"/>
    <property type="match status" value="1"/>
</dbReference>
<dbReference type="HAMAP" id="MF_00117">
    <property type="entry name" value="HslO"/>
    <property type="match status" value="1"/>
</dbReference>
<dbReference type="InterPro" id="IPR016154">
    <property type="entry name" value="Heat_shock_Hsp33_C"/>
</dbReference>
<dbReference type="NCBIfam" id="NF001033">
    <property type="entry name" value="PRK00114.1"/>
    <property type="match status" value="1"/>
</dbReference>
<evidence type="ECO:0000256" key="2">
    <source>
        <dbReference type="ARBA" id="ARBA00022833"/>
    </source>
</evidence>
<comment type="function">
    <text evidence="6">Redox regulated molecular chaperone. Protects both thermally unfolding and oxidatively damaged proteins from irreversible aggregation. Plays an important role in the bacterial defense system toward oxidative stress.</text>
</comment>
<evidence type="ECO:0000256" key="3">
    <source>
        <dbReference type="ARBA" id="ARBA00023157"/>
    </source>
</evidence>
<evidence type="ECO:0000256" key="1">
    <source>
        <dbReference type="ARBA" id="ARBA00022490"/>
    </source>
</evidence>
<comment type="PTM">
    <text evidence="6">Under oxidizing conditions two disulfide bonds are formed involving the reactive cysteines. Under reducing conditions zinc is bound to the reactive cysteines and the protein is inactive.</text>
</comment>
<keyword evidence="2 6" id="KW-0862">Zinc</keyword>
<proteinExistence type="inferred from homology"/>
<keyword evidence="1 6" id="KW-0963">Cytoplasm</keyword>
<feature type="disulfide bond" description="Redox-active" evidence="6">
    <location>
        <begin position="238"/>
        <end position="240"/>
    </location>
</feature>